<sequence>MQPGDAADDHIAVSFTTLRDLAVELEDILKKLNGKLDDLYDRVVPVVLSWEGEAREVFVDKLDEWDHSAQDLQAAQKWLHEYVTTGHANYAAAHRAVLRGWGGA</sequence>
<name>A0A250VNC5_STROL</name>
<accession>A0A250VNC5</accession>
<organism evidence="1 2">
    <name type="scientific">Streptomyces olivochromogenes</name>
    <dbReference type="NCBI Taxonomy" id="1963"/>
    <lineage>
        <taxon>Bacteria</taxon>
        <taxon>Bacillati</taxon>
        <taxon>Actinomycetota</taxon>
        <taxon>Actinomycetes</taxon>
        <taxon>Kitasatosporales</taxon>
        <taxon>Streptomycetaceae</taxon>
        <taxon>Streptomyces</taxon>
    </lineage>
</organism>
<comment type="caution">
    <text evidence="1">The sequence shown here is derived from an EMBL/GenBank/DDBJ whole genome shotgun (WGS) entry which is preliminary data.</text>
</comment>
<proteinExistence type="predicted"/>
<keyword evidence="2" id="KW-1185">Reference proteome</keyword>
<evidence type="ECO:0000313" key="1">
    <source>
        <dbReference type="EMBL" id="GAX55641.1"/>
    </source>
</evidence>
<dbReference type="Gene3D" id="1.10.287.1060">
    <property type="entry name" value="ESAT-6-like"/>
    <property type="match status" value="1"/>
</dbReference>
<dbReference type="InterPro" id="IPR036689">
    <property type="entry name" value="ESAT-6-like_sf"/>
</dbReference>
<dbReference type="RefSeq" id="WP_067366598.1">
    <property type="nucleotide sequence ID" value="NZ_BDQI01000020.1"/>
</dbReference>
<dbReference type="STRING" id="1963.AQJ27_12635"/>
<dbReference type="SUPFAM" id="SSF140453">
    <property type="entry name" value="EsxAB dimer-like"/>
    <property type="match status" value="1"/>
</dbReference>
<gene>
    <name evidence="1" type="ORF">SO3561_07202</name>
</gene>
<dbReference type="Proteomes" id="UP000217446">
    <property type="component" value="Unassembled WGS sequence"/>
</dbReference>
<dbReference type="EMBL" id="BDQI01000020">
    <property type="protein sequence ID" value="GAX55641.1"/>
    <property type="molecule type" value="Genomic_DNA"/>
</dbReference>
<dbReference type="InterPro" id="IPR010310">
    <property type="entry name" value="T7SS_ESAT-6-like"/>
</dbReference>
<reference evidence="2" key="1">
    <citation type="submission" date="2017-05" db="EMBL/GenBank/DDBJ databases">
        <title>Streptomyces olivochromogenes NBRC 3561 whole genome shotgun sequence.</title>
        <authorList>
            <person name="Dohra H."/>
            <person name="Kodani S."/>
        </authorList>
    </citation>
    <scope>NUCLEOTIDE SEQUENCE [LARGE SCALE GENOMIC DNA]</scope>
    <source>
        <strain evidence="2">NBRC 3561</strain>
    </source>
</reference>
<evidence type="ECO:0000313" key="2">
    <source>
        <dbReference type="Proteomes" id="UP000217446"/>
    </source>
</evidence>
<dbReference type="Pfam" id="PF06013">
    <property type="entry name" value="WXG100"/>
    <property type="match status" value="1"/>
</dbReference>
<dbReference type="AlphaFoldDB" id="A0A250VNC5"/>
<protein>
    <submittedName>
        <fullName evidence="1">ESAT-6-like protein</fullName>
    </submittedName>
</protein>